<evidence type="ECO:0000313" key="3">
    <source>
        <dbReference type="Proteomes" id="UP000636800"/>
    </source>
</evidence>
<name>A0A835P9V6_VANPL</name>
<feature type="compositionally biased region" description="Basic and acidic residues" evidence="1">
    <location>
        <begin position="10"/>
        <end position="24"/>
    </location>
</feature>
<keyword evidence="3" id="KW-1185">Reference proteome</keyword>
<evidence type="ECO:0000256" key="1">
    <source>
        <dbReference type="SAM" id="MobiDB-lite"/>
    </source>
</evidence>
<accession>A0A835P9V6</accession>
<evidence type="ECO:0000313" key="2">
    <source>
        <dbReference type="EMBL" id="KAG0447872.1"/>
    </source>
</evidence>
<sequence>MISGAALKNYDAKVNKRRPPRADMEESDLSEEIRQFREEMKDKAVTKDEISQEEVAEESLLTQKRQTNRNNNHFITKDRKEIRSENETTWRLQWESNREFALQIWLANRFPKLPATTALVAEIAAMQRRILLRE</sequence>
<gene>
    <name evidence="2" type="ORF">HPP92_028127</name>
</gene>
<feature type="region of interest" description="Disordered" evidence="1">
    <location>
        <begin position="1"/>
        <end position="30"/>
    </location>
</feature>
<dbReference type="AlphaFoldDB" id="A0A835P9V6"/>
<proteinExistence type="predicted"/>
<organism evidence="2 3">
    <name type="scientific">Vanilla planifolia</name>
    <name type="common">Vanilla</name>
    <dbReference type="NCBI Taxonomy" id="51239"/>
    <lineage>
        <taxon>Eukaryota</taxon>
        <taxon>Viridiplantae</taxon>
        <taxon>Streptophyta</taxon>
        <taxon>Embryophyta</taxon>
        <taxon>Tracheophyta</taxon>
        <taxon>Spermatophyta</taxon>
        <taxon>Magnoliopsida</taxon>
        <taxon>Liliopsida</taxon>
        <taxon>Asparagales</taxon>
        <taxon>Orchidaceae</taxon>
        <taxon>Vanilloideae</taxon>
        <taxon>Vanilleae</taxon>
        <taxon>Vanilla</taxon>
    </lineage>
</organism>
<comment type="caution">
    <text evidence="2">The sequence shown here is derived from an EMBL/GenBank/DDBJ whole genome shotgun (WGS) entry which is preliminary data.</text>
</comment>
<dbReference type="Proteomes" id="UP000636800">
    <property type="component" value="Unassembled WGS sequence"/>
</dbReference>
<protein>
    <submittedName>
        <fullName evidence="2">Uncharacterized protein</fullName>
    </submittedName>
</protein>
<reference evidence="2 3" key="1">
    <citation type="journal article" date="2020" name="Nat. Food">
        <title>A phased Vanilla planifolia genome enables genetic improvement of flavour and production.</title>
        <authorList>
            <person name="Hasing T."/>
            <person name="Tang H."/>
            <person name="Brym M."/>
            <person name="Khazi F."/>
            <person name="Huang T."/>
            <person name="Chambers A.H."/>
        </authorList>
    </citation>
    <scope>NUCLEOTIDE SEQUENCE [LARGE SCALE GENOMIC DNA]</scope>
    <source>
        <tissue evidence="2">Leaf</tissue>
    </source>
</reference>
<dbReference type="EMBL" id="JADCNL010000413">
    <property type="protein sequence ID" value="KAG0447872.1"/>
    <property type="molecule type" value="Genomic_DNA"/>
</dbReference>
<dbReference type="OrthoDB" id="785655at2759"/>